<dbReference type="EMBL" id="JBHSNA010000006">
    <property type="protein sequence ID" value="MFC5566509.1"/>
    <property type="molecule type" value="Genomic_DNA"/>
</dbReference>
<dbReference type="Pfam" id="PF00005">
    <property type="entry name" value="ABC_tran"/>
    <property type="match status" value="1"/>
</dbReference>
<organism evidence="11 12">
    <name type="scientific">Rubellimicrobium aerolatum</name>
    <dbReference type="NCBI Taxonomy" id="490979"/>
    <lineage>
        <taxon>Bacteria</taxon>
        <taxon>Pseudomonadati</taxon>
        <taxon>Pseudomonadota</taxon>
        <taxon>Alphaproteobacteria</taxon>
        <taxon>Rhodobacterales</taxon>
        <taxon>Roseobacteraceae</taxon>
        <taxon>Rubellimicrobium</taxon>
    </lineage>
</organism>
<proteinExistence type="predicted"/>
<feature type="transmembrane region" description="Helical" evidence="8">
    <location>
        <begin position="139"/>
        <end position="159"/>
    </location>
</feature>
<feature type="transmembrane region" description="Helical" evidence="8">
    <location>
        <begin position="116"/>
        <end position="133"/>
    </location>
</feature>
<dbReference type="Gene3D" id="3.40.50.300">
    <property type="entry name" value="P-loop containing nucleotide triphosphate hydrolases"/>
    <property type="match status" value="1"/>
</dbReference>
<dbReference type="InterPro" id="IPR003439">
    <property type="entry name" value="ABC_transporter-like_ATP-bd"/>
</dbReference>
<keyword evidence="2 8" id="KW-0812">Transmembrane</keyword>
<feature type="domain" description="ABC transmembrane type-1" evidence="10">
    <location>
        <begin position="1"/>
        <end position="280"/>
    </location>
</feature>
<dbReference type="CDD" id="cd18552">
    <property type="entry name" value="ABC_6TM_MsbA_like"/>
    <property type="match status" value="1"/>
</dbReference>
<evidence type="ECO:0000256" key="1">
    <source>
        <dbReference type="ARBA" id="ARBA00004651"/>
    </source>
</evidence>
<reference evidence="12" key="1">
    <citation type="journal article" date="2019" name="Int. J. Syst. Evol. Microbiol.">
        <title>The Global Catalogue of Microorganisms (GCM) 10K type strain sequencing project: providing services to taxonomists for standard genome sequencing and annotation.</title>
        <authorList>
            <consortium name="The Broad Institute Genomics Platform"/>
            <consortium name="The Broad Institute Genome Sequencing Center for Infectious Disease"/>
            <person name="Wu L."/>
            <person name="Ma J."/>
        </authorList>
    </citation>
    <scope>NUCLEOTIDE SEQUENCE [LARGE SCALE GENOMIC DNA]</scope>
    <source>
        <strain evidence="12">KACC 11588</strain>
    </source>
</reference>
<name>A0ABW0SD00_9RHOB</name>
<dbReference type="SUPFAM" id="SSF90123">
    <property type="entry name" value="ABC transporter transmembrane region"/>
    <property type="match status" value="1"/>
</dbReference>
<protein>
    <submittedName>
        <fullName evidence="11">ABC transporter ATP-binding protein</fullName>
    </submittedName>
</protein>
<evidence type="ECO:0000259" key="9">
    <source>
        <dbReference type="PROSITE" id="PS50893"/>
    </source>
</evidence>
<evidence type="ECO:0000256" key="4">
    <source>
        <dbReference type="ARBA" id="ARBA00022840"/>
    </source>
</evidence>
<feature type="transmembrane region" description="Helical" evidence="8">
    <location>
        <begin position="33"/>
        <end position="51"/>
    </location>
</feature>
<dbReference type="PROSITE" id="PS50929">
    <property type="entry name" value="ABC_TM1F"/>
    <property type="match status" value="1"/>
</dbReference>
<dbReference type="PROSITE" id="PS00211">
    <property type="entry name" value="ABC_TRANSPORTER_1"/>
    <property type="match status" value="1"/>
</dbReference>
<dbReference type="PANTHER" id="PTHR24221:SF654">
    <property type="entry name" value="ATP-BINDING CASSETTE SUB-FAMILY B MEMBER 6"/>
    <property type="match status" value="1"/>
</dbReference>
<dbReference type="InterPro" id="IPR003593">
    <property type="entry name" value="AAA+_ATPase"/>
</dbReference>
<feature type="domain" description="ABC transporter" evidence="9">
    <location>
        <begin position="314"/>
        <end position="547"/>
    </location>
</feature>
<comment type="caution">
    <text evidence="11">The sequence shown here is derived from an EMBL/GenBank/DDBJ whole genome shotgun (WGS) entry which is preliminary data.</text>
</comment>
<evidence type="ECO:0000256" key="5">
    <source>
        <dbReference type="ARBA" id="ARBA00022989"/>
    </source>
</evidence>
<evidence type="ECO:0000313" key="11">
    <source>
        <dbReference type="EMBL" id="MFC5566509.1"/>
    </source>
</evidence>
<feature type="transmembrane region" description="Helical" evidence="8">
    <location>
        <begin position="215"/>
        <end position="239"/>
    </location>
</feature>
<evidence type="ECO:0000313" key="12">
    <source>
        <dbReference type="Proteomes" id="UP001596056"/>
    </source>
</evidence>
<sequence>MGLMALEGASLGLFARGVQPMFDRVFVAREPGAIWVVGLTIAGIFALRAVAGAGQKVILTRVNERAAAGLRRDLLGHLMRLDGAFHRDHPPGVLIERVGGDVQALGSIWTSLATGIGRDAVGLVSLLGVALAVDWRWTLVALVGVPVLVLPALGLQGFVRRRARAAREVAGEMSTRLDEVFHGLQAIKLNGLEGYQARRYDALLRRRVTAEVRGAAGRAAIPALVDVMSGLGFLAVLALGGREIVAGEKTVGEFMAFFTAMALAFEPLRRLAALSGTWTQAAASVERMRAVLDARPVILAPARPVAPPVGAPAVELRDVHLAYGGQPVLRGLSFVAEAGRTTALVGASGAGKSTVFNLLTRMVDADRGEVRVGGVPVRDMDLGALRGLFSVVAQDALLFDETVRENILLGRTDVSEARLAEVVEAAHVADFLPVLPHGLDSPAGPRGSALSGGQRQRVAIARALLRDTPVLLLDEATSALDTRSEAVVQAALDRLSEGRTTLVIAHRLSTVRAAHRIVVMDRGRVVDQGTHEELLARGGLYAELHRLQFRDEGGSAPVASGDSPGIFGAKERQQG</sequence>
<evidence type="ECO:0000256" key="7">
    <source>
        <dbReference type="SAM" id="MobiDB-lite"/>
    </source>
</evidence>
<dbReference type="SUPFAM" id="SSF52540">
    <property type="entry name" value="P-loop containing nucleoside triphosphate hydrolases"/>
    <property type="match status" value="1"/>
</dbReference>
<keyword evidence="12" id="KW-1185">Reference proteome</keyword>
<dbReference type="Proteomes" id="UP001596056">
    <property type="component" value="Unassembled WGS sequence"/>
</dbReference>
<dbReference type="Pfam" id="PF00664">
    <property type="entry name" value="ABC_membrane"/>
    <property type="match status" value="1"/>
</dbReference>
<dbReference type="InterPro" id="IPR039421">
    <property type="entry name" value="Type_1_exporter"/>
</dbReference>
<keyword evidence="6 8" id="KW-0472">Membrane</keyword>
<keyword evidence="5 8" id="KW-1133">Transmembrane helix</keyword>
<dbReference type="Gene3D" id="1.20.1560.10">
    <property type="entry name" value="ABC transporter type 1, transmembrane domain"/>
    <property type="match status" value="1"/>
</dbReference>
<dbReference type="InterPro" id="IPR017871">
    <property type="entry name" value="ABC_transporter-like_CS"/>
</dbReference>
<gene>
    <name evidence="11" type="ORF">ACFPOC_08755</name>
</gene>
<evidence type="ECO:0000256" key="2">
    <source>
        <dbReference type="ARBA" id="ARBA00022692"/>
    </source>
</evidence>
<dbReference type="PROSITE" id="PS50893">
    <property type="entry name" value="ABC_TRANSPORTER_2"/>
    <property type="match status" value="1"/>
</dbReference>
<dbReference type="InterPro" id="IPR011527">
    <property type="entry name" value="ABC1_TM_dom"/>
</dbReference>
<dbReference type="RefSeq" id="WP_245218773.1">
    <property type="nucleotide sequence ID" value="NZ_JAGGJP010000008.1"/>
</dbReference>
<evidence type="ECO:0000256" key="6">
    <source>
        <dbReference type="ARBA" id="ARBA00023136"/>
    </source>
</evidence>
<keyword evidence="3" id="KW-0547">Nucleotide-binding</keyword>
<evidence type="ECO:0000256" key="3">
    <source>
        <dbReference type="ARBA" id="ARBA00022741"/>
    </source>
</evidence>
<dbReference type="InterPro" id="IPR036640">
    <property type="entry name" value="ABC1_TM_sf"/>
</dbReference>
<keyword evidence="4 11" id="KW-0067">ATP-binding</keyword>
<dbReference type="PANTHER" id="PTHR24221">
    <property type="entry name" value="ATP-BINDING CASSETTE SUB-FAMILY B"/>
    <property type="match status" value="1"/>
</dbReference>
<evidence type="ECO:0000256" key="8">
    <source>
        <dbReference type="SAM" id="Phobius"/>
    </source>
</evidence>
<comment type="subcellular location">
    <subcellularLocation>
        <location evidence="1">Cell membrane</location>
        <topology evidence="1">Multi-pass membrane protein</topology>
    </subcellularLocation>
</comment>
<evidence type="ECO:0000259" key="10">
    <source>
        <dbReference type="PROSITE" id="PS50929"/>
    </source>
</evidence>
<accession>A0ABW0SD00</accession>
<dbReference type="InterPro" id="IPR027417">
    <property type="entry name" value="P-loop_NTPase"/>
</dbReference>
<feature type="region of interest" description="Disordered" evidence="7">
    <location>
        <begin position="553"/>
        <end position="575"/>
    </location>
</feature>
<dbReference type="SMART" id="SM00382">
    <property type="entry name" value="AAA"/>
    <property type="match status" value="1"/>
</dbReference>
<dbReference type="GO" id="GO:0005524">
    <property type="term" value="F:ATP binding"/>
    <property type="evidence" value="ECO:0007669"/>
    <property type="project" value="UniProtKB-KW"/>
</dbReference>